<dbReference type="PIRSF" id="PIRSF000441">
    <property type="entry name" value="CysE"/>
    <property type="match status" value="1"/>
</dbReference>
<dbReference type="InterPro" id="IPR011004">
    <property type="entry name" value="Trimer_LpxA-like_sf"/>
</dbReference>
<evidence type="ECO:0000313" key="5">
    <source>
        <dbReference type="EMBL" id="MDN7226431.1"/>
    </source>
</evidence>
<evidence type="ECO:0000256" key="4">
    <source>
        <dbReference type="ARBA" id="ARBA00023315"/>
    </source>
</evidence>
<dbReference type="InterPro" id="IPR001451">
    <property type="entry name" value="Hexapep"/>
</dbReference>
<dbReference type="CDD" id="cd03354">
    <property type="entry name" value="LbH_SAT"/>
    <property type="match status" value="1"/>
</dbReference>
<dbReference type="EMBL" id="JAUJWW010000001">
    <property type="protein sequence ID" value="MDN7226431.1"/>
    <property type="molecule type" value="Genomic_DNA"/>
</dbReference>
<dbReference type="RefSeq" id="WP_301725479.1">
    <property type="nucleotide sequence ID" value="NZ_JAUJWW010000001.1"/>
</dbReference>
<keyword evidence="4" id="KW-0012">Acyltransferase</keyword>
<gene>
    <name evidence="5" type="ORF">QWY15_03900</name>
</gene>
<comment type="similarity">
    <text evidence="1">Belongs to the transferase hexapeptide repeat family.</text>
</comment>
<sequence length="154" mass="16364">MRKAEILINKSISTYQKGIPLLPKLYTLALRTIFACDVMYTTKIHPSVEFIHNGLGCVVHPKAEISAGCKIYQNVTLGGNGKIVDGKKVNQGGPVLCENVTVFSGACILGPVRIGANSIIGANAVVLKDVPPNSIAVGVPAIIKAKNSEYNFMN</sequence>
<dbReference type="Gene3D" id="2.160.10.10">
    <property type="entry name" value="Hexapeptide repeat proteins"/>
    <property type="match status" value="1"/>
</dbReference>
<dbReference type="PANTHER" id="PTHR42811">
    <property type="entry name" value="SERINE ACETYLTRANSFERASE"/>
    <property type="match status" value="1"/>
</dbReference>
<evidence type="ECO:0000256" key="2">
    <source>
        <dbReference type="ARBA" id="ARBA00018522"/>
    </source>
</evidence>
<dbReference type="InterPro" id="IPR045304">
    <property type="entry name" value="LbH_SAT"/>
</dbReference>
<dbReference type="InterPro" id="IPR005881">
    <property type="entry name" value="Ser_O-AcTrfase"/>
</dbReference>
<keyword evidence="3" id="KW-0808">Transferase</keyword>
<keyword evidence="6" id="KW-1185">Reference proteome</keyword>
<dbReference type="Proteomes" id="UP001172054">
    <property type="component" value="Unassembled WGS sequence"/>
</dbReference>
<dbReference type="SUPFAM" id="SSF51161">
    <property type="entry name" value="Trimeric LpxA-like enzymes"/>
    <property type="match status" value="1"/>
</dbReference>
<evidence type="ECO:0000256" key="1">
    <source>
        <dbReference type="ARBA" id="ARBA00007274"/>
    </source>
</evidence>
<evidence type="ECO:0000256" key="3">
    <source>
        <dbReference type="ARBA" id="ARBA00022679"/>
    </source>
</evidence>
<proteinExistence type="inferred from homology"/>
<organism evidence="5 6">
    <name type="scientific">Planococcus liqunii</name>
    <dbReference type="NCBI Taxonomy" id="3058394"/>
    <lineage>
        <taxon>Bacteria</taxon>
        <taxon>Bacillati</taxon>
        <taxon>Bacillota</taxon>
        <taxon>Bacilli</taxon>
        <taxon>Bacillales</taxon>
        <taxon>Caryophanaceae</taxon>
        <taxon>Planococcus</taxon>
    </lineage>
</organism>
<protein>
    <recommendedName>
        <fullName evidence="2">Serine acetyltransferase</fullName>
    </recommendedName>
</protein>
<dbReference type="Pfam" id="PF00132">
    <property type="entry name" value="Hexapep"/>
    <property type="match status" value="1"/>
</dbReference>
<name>A0ABT8MNF6_9BACL</name>
<comment type="caution">
    <text evidence="5">The sequence shown here is derived from an EMBL/GenBank/DDBJ whole genome shotgun (WGS) entry which is preliminary data.</text>
</comment>
<accession>A0ABT8MNF6</accession>
<evidence type="ECO:0000313" key="6">
    <source>
        <dbReference type="Proteomes" id="UP001172054"/>
    </source>
</evidence>
<reference evidence="5 6" key="1">
    <citation type="submission" date="2023-06" db="EMBL/GenBank/DDBJ databases">
        <title>Novel species in genus Planococcus.</title>
        <authorList>
            <person name="Ning S."/>
        </authorList>
    </citation>
    <scope>NUCLEOTIDE SEQUENCE [LARGE SCALE GENOMIC DNA]</scope>
    <source>
        <strain evidence="5 6">N064</strain>
    </source>
</reference>